<organism evidence="1 2">
    <name type="scientific">Ascaris lumbricoides</name>
    <name type="common">Giant roundworm</name>
    <dbReference type="NCBI Taxonomy" id="6252"/>
    <lineage>
        <taxon>Eukaryota</taxon>
        <taxon>Metazoa</taxon>
        <taxon>Ecdysozoa</taxon>
        <taxon>Nematoda</taxon>
        <taxon>Chromadorea</taxon>
        <taxon>Rhabditida</taxon>
        <taxon>Spirurina</taxon>
        <taxon>Ascaridomorpha</taxon>
        <taxon>Ascaridoidea</taxon>
        <taxon>Ascarididae</taxon>
        <taxon>Ascaris</taxon>
    </lineage>
</organism>
<keyword evidence="1" id="KW-1185">Reference proteome</keyword>
<dbReference type="Proteomes" id="UP000036681">
    <property type="component" value="Unplaced"/>
</dbReference>
<proteinExistence type="predicted"/>
<dbReference type="AlphaFoldDB" id="A0A0M3I365"/>
<protein>
    <submittedName>
        <fullName evidence="2">Prophage PssSM-02, Orf1</fullName>
    </submittedName>
</protein>
<evidence type="ECO:0000313" key="1">
    <source>
        <dbReference type="Proteomes" id="UP000036681"/>
    </source>
</evidence>
<reference evidence="2" key="1">
    <citation type="submission" date="2017-02" db="UniProtKB">
        <authorList>
            <consortium name="WormBaseParasite"/>
        </authorList>
    </citation>
    <scope>IDENTIFICATION</scope>
</reference>
<name>A0A0M3I365_ASCLU</name>
<evidence type="ECO:0000313" key="2">
    <source>
        <dbReference type="WBParaSite" id="ALUE_0001104401-mRNA-1"/>
    </source>
</evidence>
<accession>A0A0M3I365</accession>
<sequence>MRSLKSHDVNVIDENESVIARTVRIICTDCKYRSEKMGGCSIIGRIDDEVYTERNDEQIQYAGGFSLDLPPGAHLLIRDLAPKFYRQRFG</sequence>
<dbReference type="WBParaSite" id="ALUE_0001104401-mRNA-1">
    <property type="protein sequence ID" value="ALUE_0001104401-mRNA-1"/>
    <property type="gene ID" value="ALUE_0001104401"/>
</dbReference>